<gene>
    <name evidence="3" type="ORF">B7P43_G03164</name>
</gene>
<dbReference type="EMBL" id="NEVH01024531">
    <property type="protein sequence ID" value="PNF16954.1"/>
    <property type="molecule type" value="Genomic_DNA"/>
</dbReference>
<dbReference type="AlphaFoldDB" id="A0A2J7PKU1"/>
<feature type="signal peptide" evidence="2">
    <location>
        <begin position="1"/>
        <end position="18"/>
    </location>
</feature>
<feature type="region of interest" description="Disordered" evidence="1">
    <location>
        <begin position="27"/>
        <end position="145"/>
    </location>
</feature>
<proteinExistence type="predicted"/>
<feature type="compositionally biased region" description="Acidic residues" evidence="1">
    <location>
        <begin position="109"/>
        <end position="124"/>
    </location>
</feature>
<feature type="compositionally biased region" description="Basic residues" evidence="1">
    <location>
        <begin position="332"/>
        <end position="357"/>
    </location>
</feature>
<name>A0A2J7PKU1_9NEOP</name>
<feature type="compositionally biased region" description="Basic residues" evidence="1">
    <location>
        <begin position="228"/>
        <end position="252"/>
    </location>
</feature>
<keyword evidence="4" id="KW-1185">Reference proteome</keyword>
<accession>A0A2J7PKU1</accession>
<feature type="compositionally biased region" description="Low complexity" evidence="1">
    <location>
        <begin position="48"/>
        <end position="60"/>
    </location>
</feature>
<feature type="chain" id="PRO_5014430821" evidence="2">
    <location>
        <begin position="19"/>
        <end position="498"/>
    </location>
</feature>
<protein>
    <submittedName>
        <fullName evidence="3">Uncharacterized protein</fullName>
    </submittedName>
</protein>
<organism evidence="3 4">
    <name type="scientific">Cryptotermes secundus</name>
    <dbReference type="NCBI Taxonomy" id="105785"/>
    <lineage>
        <taxon>Eukaryota</taxon>
        <taxon>Metazoa</taxon>
        <taxon>Ecdysozoa</taxon>
        <taxon>Arthropoda</taxon>
        <taxon>Hexapoda</taxon>
        <taxon>Insecta</taxon>
        <taxon>Pterygota</taxon>
        <taxon>Neoptera</taxon>
        <taxon>Polyneoptera</taxon>
        <taxon>Dictyoptera</taxon>
        <taxon>Blattodea</taxon>
        <taxon>Blattoidea</taxon>
        <taxon>Termitoidae</taxon>
        <taxon>Kalotermitidae</taxon>
        <taxon>Cryptotermitinae</taxon>
        <taxon>Cryptotermes</taxon>
    </lineage>
</organism>
<dbReference type="OrthoDB" id="6381952at2759"/>
<keyword evidence="2" id="KW-0732">Signal</keyword>
<feature type="region of interest" description="Disordered" evidence="1">
    <location>
        <begin position="215"/>
        <end position="258"/>
    </location>
</feature>
<comment type="caution">
    <text evidence="3">The sequence shown here is derived from an EMBL/GenBank/DDBJ whole genome shotgun (WGS) entry which is preliminary data.</text>
</comment>
<evidence type="ECO:0000256" key="2">
    <source>
        <dbReference type="SAM" id="SignalP"/>
    </source>
</evidence>
<feature type="compositionally biased region" description="Low complexity" evidence="1">
    <location>
        <begin position="310"/>
        <end position="319"/>
    </location>
</feature>
<feature type="compositionally biased region" description="Polar residues" evidence="1">
    <location>
        <begin position="299"/>
        <end position="309"/>
    </location>
</feature>
<sequence>MKLAILLALCCLIFGVYASPIVTVDSQNQPTAAVSKSGGVDSGRQTSVEAGPAPVAAPAVTDDDEDDDDDDDDIDLDITEDDDDDDDESEDEEDDDDDDDYFERFFDDILGDDDDDDDDDDDNTADQPPVAASATPVAQATPQQGAVVPQLAAKPTNNIASLDYSSVDYTAPGSLEASSGNAVPPIYITKYNRFVDSILERINRILRKNYDPVNVRLHNNSNKDKSNSKRNNKNKNRTRRPPASKKGNMRPSHRSEDIARSTTEAIEATMNESLAAISAQLIAEHSNAEQVSLIHNSNSTDAAATDSNVTATTTELATTKRSSNNGMISRARPQKQHHRNKNNKKTKKNKNKGRQRPGAKATLYGLSSVRREGDVTVNMMSSHTTVRTKFTVGPLILKVEKEFGRGAKKDIRSATATTTEMIGKLNLRVLHGGAATLHSIRVMQPKQVRVESSDDHDKTREYVWKRSSHIAHVVSQKLTNATKSMLQPPPIPNSSITA</sequence>
<dbReference type="Proteomes" id="UP000235965">
    <property type="component" value="Unassembled WGS sequence"/>
</dbReference>
<evidence type="ECO:0000256" key="1">
    <source>
        <dbReference type="SAM" id="MobiDB-lite"/>
    </source>
</evidence>
<feature type="compositionally biased region" description="Acidic residues" evidence="1">
    <location>
        <begin position="61"/>
        <end position="101"/>
    </location>
</feature>
<reference evidence="3 4" key="1">
    <citation type="submission" date="2017-12" db="EMBL/GenBank/DDBJ databases">
        <title>Hemimetabolous genomes reveal molecular basis of termite eusociality.</title>
        <authorList>
            <person name="Harrison M.C."/>
            <person name="Jongepier E."/>
            <person name="Robertson H.M."/>
            <person name="Arning N."/>
            <person name="Bitard-Feildel T."/>
            <person name="Chao H."/>
            <person name="Childers C.P."/>
            <person name="Dinh H."/>
            <person name="Doddapaneni H."/>
            <person name="Dugan S."/>
            <person name="Gowin J."/>
            <person name="Greiner C."/>
            <person name="Han Y."/>
            <person name="Hu H."/>
            <person name="Hughes D.S.T."/>
            <person name="Huylmans A.-K."/>
            <person name="Kemena C."/>
            <person name="Kremer L.P.M."/>
            <person name="Lee S.L."/>
            <person name="Lopez-Ezquerra A."/>
            <person name="Mallet L."/>
            <person name="Monroy-Kuhn J.M."/>
            <person name="Moser A."/>
            <person name="Murali S.C."/>
            <person name="Muzny D.M."/>
            <person name="Otani S."/>
            <person name="Piulachs M.-D."/>
            <person name="Poelchau M."/>
            <person name="Qu J."/>
            <person name="Schaub F."/>
            <person name="Wada-Katsumata A."/>
            <person name="Worley K.C."/>
            <person name="Xie Q."/>
            <person name="Ylla G."/>
            <person name="Poulsen M."/>
            <person name="Gibbs R.A."/>
            <person name="Schal C."/>
            <person name="Richards S."/>
            <person name="Belles X."/>
            <person name="Korb J."/>
            <person name="Bornberg-Bauer E."/>
        </authorList>
    </citation>
    <scope>NUCLEOTIDE SEQUENCE [LARGE SCALE GENOMIC DNA]</scope>
    <source>
        <tissue evidence="3">Whole body</tissue>
    </source>
</reference>
<evidence type="ECO:0000313" key="4">
    <source>
        <dbReference type="Proteomes" id="UP000235965"/>
    </source>
</evidence>
<feature type="region of interest" description="Disordered" evidence="1">
    <location>
        <begin position="299"/>
        <end position="361"/>
    </location>
</feature>
<evidence type="ECO:0000313" key="3">
    <source>
        <dbReference type="EMBL" id="PNF16954.1"/>
    </source>
</evidence>